<reference evidence="2" key="1">
    <citation type="submission" date="2021-03" db="EMBL/GenBank/DDBJ databases">
        <title>Leucobacter chromiisoli sp. nov., isolated from chromium-containing soil of chemical plant.</title>
        <authorList>
            <person name="Xu Z."/>
        </authorList>
    </citation>
    <scope>NUCLEOTIDE SEQUENCE</scope>
    <source>
        <strain evidence="2">A2</strain>
    </source>
</reference>
<evidence type="ECO:0000259" key="1">
    <source>
        <dbReference type="Pfam" id="PF25355"/>
    </source>
</evidence>
<dbReference type="Pfam" id="PF25355">
    <property type="entry name" value="DUF7882"/>
    <property type="match status" value="1"/>
</dbReference>
<evidence type="ECO:0000313" key="2">
    <source>
        <dbReference type="EMBL" id="MBO1804322.1"/>
    </source>
</evidence>
<comment type="caution">
    <text evidence="2">The sequence shown here is derived from an EMBL/GenBank/DDBJ whole genome shotgun (WGS) entry which is preliminary data.</text>
</comment>
<dbReference type="EMBL" id="JAGDYL010000004">
    <property type="protein sequence ID" value="MBO1804322.1"/>
    <property type="molecule type" value="Genomic_DNA"/>
</dbReference>
<gene>
    <name evidence="2" type="ORF">J4H91_03190</name>
</gene>
<feature type="domain" description="DUF7882" evidence="1">
    <location>
        <begin position="1"/>
        <end position="93"/>
    </location>
</feature>
<proteinExistence type="predicted"/>
<dbReference type="AlphaFoldDB" id="A0A939RVU5"/>
<evidence type="ECO:0000313" key="3">
    <source>
        <dbReference type="Proteomes" id="UP000664398"/>
    </source>
</evidence>
<dbReference type="RefSeq" id="WP_208044813.1">
    <property type="nucleotide sequence ID" value="NZ_JAGDYL010000004.1"/>
</dbReference>
<organism evidence="2 3">
    <name type="scientific">Leucobacter ruminantium</name>
    <dbReference type="NCBI Taxonomy" id="1289170"/>
    <lineage>
        <taxon>Bacteria</taxon>
        <taxon>Bacillati</taxon>
        <taxon>Actinomycetota</taxon>
        <taxon>Actinomycetes</taxon>
        <taxon>Micrococcales</taxon>
        <taxon>Microbacteriaceae</taxon>
        <taxon>Leucobacter</taxon>
    </lineage>
</organism>
<dbReference type="Proteomes" id="UP000664398">
    <property type="component" value="Unassembled WGS sequence"/>
</dbReference>
<accession>A0A939RVU5</accession>
<sequence>MGYLHYGYGKSFAFDDRTLTHLRTTIFGKLNLQESVVFTWVDEDGHQRSIWLQPGIPLHFEFDAAETPDINPAWIEQLMAHANAPSGLRLVDEPGSEKA</sequence>
<name>A0A939RVU5_9MICO</name>
<keyword evidence="3" id="KW-1185">Reference proteome</keyword>
<dbReference type="InterPro" id="IPR057204">
    <property type="entry name" value="DUF7882"/>
</dbReference>
<protein>
    <recommendedName>
        <fullName evidence="1">DUF7882 domain-containing protein</fullName>
    </recommendedName>
</protein>